<sequence>MFVLCSEEHRIVIVFDDLWRTVPMSNQLPKIGNEVASPTSEKGHTYSRWNKASVSASPPETSAAAATTSPVWWKYPLRISVGCTLCVVVLAVLVAALKPDVWEARQSVVVRPEAFAGGLQNAPANERRQDLQNTFVTVIQSHPVLESALKEVGPLRRTGASAFPTLRDIDALREAVKIVPVAGDEFGSSDAISVRVRDRSRPRAVRLTEALVRHADQALQELQARRMAEMTEELTRAQHLTETALHADQTRLEKMEADLGADGITLRLLEEKPDTSGLRSSLEQLDNQIQELESRQLQYENMLEVLSQVREAPSQLQAVPSALLDAHPTLRRLQEALTEAEVRLISLKGQHAEEHPAVIAARLSLDELRRRIAEETPTAIEAVQHEWALIRSQLDFLRNQRQAESARIEKLMALLPEYRTIAARVRSESQALESIRQQLNQARAAQAAVASSRFIVPVEPVQTGAQPVGPGRQTIIAGGVACGLMVGVAVFLWLVPAVRGTSETYPLKPLAPGPALDAKEGETTQAPRQHTSSEEAPRIEPTPALSNLPVAVCDEPSLLHRALIQTTHLSVATGEVLCDH</sequence>
<gene>
    <name evidence="4" type="ORF">THTE_3250</name>
</gene>
<accession>A0A286RIU8</accession>
<feature type="transmembrane region" description="Helical" evidence="3">
    <location>
        <begin position="475"/>
        <end position="495"/>
    </location>
</feature>
<evidence type="ECO:0000313" key="4">
    <source>
        <dbReference type="EMBL" id="ASV75852.1"/>
    </source>
</evidence>
<name>A0A286RIU8_9BACT</name>
<evidence type="ECO:0000256" key="3">
    <source>
        <dbReference type="SAM" id="Phobius"/>
    </source>
</evidence>
<reference evidence="4 5" key="1">
    <citation type="journal article" name="Front. Microbiol.">
        <title>Sugar Metabolism of the First Thermophilic Planctomycete Thermogutta terrifontis: Comparative Genomic and Transcriptomic Approaches.</title>
        <authorList>
            <person name="Elcheninov A.G."/>
            <person name="Menzel P."/>
            <person name="Gudbergsdottir S.R."/>
            <person name="Slesarev A.I."/>
            <person name="Kadnikov V.V."/>
            <person name="Krogh A."/>
            <person name="Bonch-Osmolovskaya E.A."/>
            <person name="Peng X."/>
            <person name="Kublanov I.V."/>
        </authorList>
    </citation>
    <scope>NUCLEOTIDE SEQUENCE [LARGE SCALE GENOMIC DNA]</scope>
    <source>
        <strain evidence="4 5">R1</strain>
    </source>
</reference>
<feature type="coiled-coil region" evidence="1">
    <location>
        <begin position="394"/>
        <end position="445"/>
    </location>
</feature>
<feature type="region of interest" description="Disordered" evidence="2">
    <location>
        <begin position="32"/>
        <end position="62"/>
    </location>
</feature>
<keyword evidence="3" id="KW-1133">Transmembrane helix</keyword>
<feature type="coiled-coil region" evidence="1">
    <location>
        <begin position="275"/>
        <end position="350"/>
    </location>
</feature>
<dbReference type="PANTHER" id="PTHR32309:SF31">
    <property type="entry name" value="CAPSULAR EXOPOLYSACCHARIDE FAMILY"/>
    <property type="match status" value="1"/>
</dbReference>
<evidence type="ECO:0008006" key="6">
    <source>
        <dbReference type="Google" id="ProtNLM"/>
    </source>
</evidence>
<keyword evidence="5" id="KW-1185">Reference proteome</keyword>
<evidence type="ECO:0000256" key="1">
    <source>
        <dbReference type="SAM" id="Coils"/>
    </source>
</evidence>
<keyword evidence="3" id="KW-0472">Membrane</keyword>
<dbReference type="KEGG" id="ttf:THTE_3250"/>
<keyword evidence="3" id="KW-0812">Transmembrane</keyword>
<dbReference type="PANTHER" id="PTHR32309">
    <property type="entry name" value="TYROSINE-PROTEIN KINASE"/>
    <property type="match status" value="1"/>
</dbReference>
<keyword evidence="1" id="KW-0175">Coiled coil</keyword>
<feature type="compositionally biased region" description="Low complexity" evidence="2">
    <location>
        <begin position="52"/>
        <end position="62"/>
    </location>
</feature>
<evidence type="ECO:0000256" key="2">
    <source>
        <dbReference type="SAM" id="MobiDB-lite"/>
    </source>
</evidence>
<dbReference type="InterPro" id="IPR050445">
    <property type="entry name" value="Bact_polysacc_biosynth/exp"/>
</dbReference>
<organism evidence="4 5">
    <name type="scientific">Thermogutta terrifontis</name>
    <dbReference type="NCBI Taxonomy" id="1331910"/>
    <lineage>
        <taxon>Bacteria</taxon>
        <taxon>Pseudomonadati</taxon>
        <taxon>Planctomycetota</taxon>
        <taxon>Planctomycetia</taxon>
        <taxon>Pirellulales</taxon>
        <taxon>Thermoguttaceae</taxon>
        <taxon>Thermogutta</taxon>
    </lineage>
</organism>
<dbReference type="EMBL" id="CP018477">
    <property type="protein sequence ID" value="ASV75852.1"/>
    <property type="molecule type" value="Genomic_DNA"/>
</dbReference>
<evidence type="ECO:0000313" key="5">
    <source>
        <dbReference type="Proteomes" id="UP000215086"/>
    </source>
</evidence>
<dbReference type="AlphaFoldDB" id="A0A286RIU8"/>
<proteinExistence type="predicted"/>
<feature type="region of interest" description="Disordered" evidence="2">
    <location>
        <begin position="506"/>
        <end position="543"/>
    </location>
</feature>
<dbReference type="Proteomes" id="UP000215086">
    <property type="component" value="Chromosome"/>
</dbReference>
<protein>
    <recommendedName>
        <fullName evidence="6">Polysaccharide chain length determinant N-terminal domain-containing protein</fullName>
    </recommendedName>
</protein>